<protein>
    <submittedName>
        <fullName evidence="2">Uncharacterized protein</fullName>
    </submittedName>
</protein>
<dbReference type="EMBL" id="BARS01056144">
    <property type="protein sequence ID" value="GAG51867.1"/>
    <property type="molecule type" value="Genomic_DNA"/>
</dbReference>
<dbReference type="AlphaFoldDB" id="X0YZH4"/>
<evidence type="ECO:0000256" key="1">
    <source>
        <dbReference type="SAM" id="Phobius"/>
    </source>
</evidence>
<reference evidence="2" key="1">
    <citation type="journal article" date="2014" name="Front. Microbiol.">
        <title>High frequency of phylogenetically diverse reductive dehalogenase-homologous genes in deep subseafloor sedimentary metagenomes.</title>
        <authorList>
            <person name="Kawai M."/>
            <person name="Futagami T."/>
            <person name="Toyoda A."/>
            <person name="Takaki Y."/>
            <person name="Nishi S."/>
            <person name="Hori S."/>
            <person name="Arai W."/>
            <person name="Tsubouchi T."/>
            <person name="Morono Y."/>
            <person name="Uchiyama I."/>
            <person name="Ito T."/>
            <person name="Fujiyama A."/>
            <person name="Inagaki F."/>
            <person name="Takami H."/>
        </authorList>
    </citation>
    <scope>NUCLEOTIDE SEQUENCE</scope>
    <source>
        <strain evidence="2">Expedition CK06-06</strain>
    </source>
</reference>
<sequence length="40" mass="4117">MPSDRPSARRTFPLAVLAVVLAAVLGAGGFLVAWAATFTD</sequence>
<name>X0YZH4_9ZZZZ</name>
<keyword evidence="1" id="KW-1133">Transmembrane helix</keyword>
<gene>
    <name evidence="2" type="ORF">S01H1_82764</name>
</gene>
<organism evidence="2">
    <name type="scientific">marine sediment metagenome</name>
    <dbReference type="NCBI Taxonomy" id="412755"/>
    <lineage>
        <taxon>unclassified sequences</taxon>
        <taxon>metagenomes</taxon>
        <taxon>ecological metagenomes</taxon>
    </lineage>
</organism>
<dbReference type="InterPro" id="IPR006311">
    <property type="entry name" value="TAT_signal"/>
</dbReference>
<feature type="transmembrane region" description="Helical" evidence="1">
    <location>
        <begin position="12"/>
        <end position="36"/>
    </location>
</feature>
<keyword evidence="1" id="KW-0812">Transmembrane</keyword>
<dbReference type="PROSITE" id="PS51318">
    <property type="entry name" value="TAT"/>
    <property type="match status" value="1"/>
</dbReference>
<proteinExistence type="predicted"/>
<feature type="non-terminal residue" evidence="2">
    <location>
        <position position="40"/>
    </location>
</feature>
<comment type="caution">
    <text evidence="2">The sequence shown here is derived from an EMBL/GenBank/DDBJ whole genome shotgun (WGS) entry which is preliminary data.</text>
</comment>
<keyword evidence="1" id="KW-0472">Membrane</keyword>
<accession>X0YZH4</accession>
<evidence type="ECO:0000313" key="2">
    <source>
        <dbReference type="EMBL" id="GAG51867.1"/>
    </source>
</evidence>